<accession>A0A380SW83</accession>
<reference evidence="2" key="1">
    <citation type="submission" date="2018-07" db="EMBL/GenBank/DDBJ databases">
        <authorList>
            <person name="Blom J."/>
        </authorList>
    </citation>
    <scope>NUCLEOTIDE SEQUENCE [LARGE SCALE GENOMIC DNA]</scope>
    <source>
        <strain evidence="2">CCOS 864</strain>
    </source>
</reference>
<organism evidence="1 2">
    <name type="scientific">Pseudomonas wadenswilerensis</name>
    <dbReference type="NCBI Taxonomy" id="1785161"/>
    <lineage>
        <taxon>Bacteria</taxon>
        <taxon>Pseudomonadati</taxon>
        <taxon>Pseudomonadota</taxon>
        <taxon>Gammaproteobacteria</taxon>
        <taxon>Pseudomonadales</taxon>
        <taxon>Pseudomonadaceae</taxon>
        <taxon>Pseudomonas</taxon>
    </lineage>
</organism>
<evidence type="ECO:0000313" key="2">
    <source>
        <dbReference type="Proteomes" id="UP000255177"/>
    </source>
</evidence>
<evidence type="ECO:0000313" key="1">
    <source>
        <dbReference type="EMBL" id="SUQ61570.1"/>
    </source>
</evidence>
<sequence length="95" mass="11679">MLRQRGFYETRRFIRRSQILNQRLRHPTQKMSRTSHRLILFKHHLMSQLIHAPHQQSRLLQHKTRTMPWLNPKQSFSGLPAWAFAERTNTYRFQN</sequence>
<dbReference type="AlphaFoldDB" id="A0A380SW83"/>
<proteinExistence type="predicted"/>
<gene>
    <name evidence="1" type="ORF">CCOS864_00994</name>
</gene>
<dbReference type="EMBL" id="UIDD01000004">
    <property type="protein sequence ID" value="SUQ61570.1"/>
    <property type="molecule type" value="Genomic_DNA"/>
</dbReference>
<protein>
    <submittedName>
        <fullName evidence="1">Uncharacterized protein</fullName>
    </submittedName>
</protein>
<name>A0A380SW83_9PSED</name>
<keyword evidence="2" id="KW-1185">Reference proteome</keyword>
<dbReference type="Proteomes" id="UP000255177">
    <property type="component" value="Unassembled WGS sequence"/>
</dbReference>